<evidence type="ECO:0000256" key="4">
    <source>
        <dbReference type="SAM" id="MobiDB-lite"/>
    </source>
</evidence>
<evidence type="ECO:0000313" key="6">
    <source>
        <dbReference type="Proteomes" id="UP000319257"/>
    </source>
</evidence>
<feature type="non-terminal residue" evidence="5">
    <location>
        <position position="277"/>
    </location>
</feature>
<dbReference type="Gene3D" id="3.20.20.70">
    <property type="entry name" value="Aldolase class I"/>
    <property type="match status" value="1"/>
</dbReference>
<gene>
    <name evidence="5" type="ORF">E0L32_012098</name>
</gene>
<dbReference type="AlphaFoldDB" id="A0A507BLQ8"/>
<dbReference type="RefSeq" id="XP_030999329.1">
    <property type="nucleotide sequence ID" value="XM_031134901.1"/>
</dbReference>
<comment type="pathway">
    <text evidence="2">Pyrimidine metabolism; UMP biosynthesis via de novo pathway.</text>
</comment>
<sequence>MAPSLPPPLEIDPPLLNSACPWATDLEDLKRLYACPHTGAVTTRTSLIRGFPHDDSVHQYALFDAATHKVVASSSSSSSRPRPSGTGTANASLNTLGYSPHVLQTYLSFIRAIAADPDVPRAPGKTFIVSVTGSAEEVARCYRLVAAEEEEARRRRDPGPPLAVELNLSCPNIPGSPPPAYDAAALRSYLAAVVAAAAAGEATSPPLPRIPFGLKTPPYTHPAQYDALVGALLDCAGGAGGGVCPVSFLTATNTLGSSLVLAGGDAPAPALPGRGVG</sequence>
<dbReference type="GO" id="GO:0006207">
    <property type="term" value="P:'de novo' pyrimidine nucleobase biosynthetic process"/>
    <property type="evidence" value="ECO:0007669"/>
    <property type="project" value="TreeGrafter"/>
</dbReference>
<dbReference type="PANTHER" id="PTHR48109">
    <property type="entry name" value="DIHYDROOROTATE DEHYDROGENASE (QUINONE), MITOCHONDRIAL-RELATED"/>
    <property type="match status" value="1"/>
</dbReference>
<dbReference type="GO" id="GO:0004152">
    <property type="term" value="F:dihydroorotate dehydrogenase activity"/>
    <property type="evidence" value="ECO:0007669"/>
    <property type="project" value="TreeGrafter"/>
</dbReference>
<keyword evidence="6" id="KW-1185">Reference proteome</keyword>
<keyword evidence="3" id="KW-0665">Pyrimidine biosynthesis</keyword>
<evidence type="ECO:0000256" key="1">
    <source>
        <dbReference type="ARBA" id="ARBA00001917"/>
    </source>
</evidence>
<comment type="cofactor">
    <cofactor evidence="1">
        <name>FMN</name>
        <dbReference type="ChEBI" id="CHEBI:58210"/>
    </cofactor>
</comment>
<accession>A0A507BLQ8</accession>
<organism evidence="5 6">
    <name type="scientific">Thyridium curvatum</name>
    <dbReference type="NCBI Taxonomy" id="1093900"/>
    <lineage>
        <taxon>Eukaryota</taxon>
        <taxon>Fungi</taxon>
        <taxon>Dikarya</taxon>
        <taxon>Ascomycota</taxon>
        <taxon>Pezizomycotina</taxon>
        <taxon>Sordariomycetes</taxon>
        <taxon>Sordariomycetidae</taxon>
        <taxon>Thyridiales</taxon>
        <taxon>Thyridiaceae</taxon>
        <taxon>Thyridium</taxon>
    </lineage>
</organism>
<dbReference type="STRING" id="1093900.A0A507BLQ8"/>
<dbReference type="SUPFAM" id="SSF51395">
    <property type="entry name" value="FMN-linked oxidoreductases"/>
    <property type="match status" value="1"/>
</dbReference>
<evidence type="ECO:0000256" key="3">
    <source>
        <dbReference type="ARBA" id="ARBA00022975"/>
    </source>
</evidence>
<feature type="compositionally biased region" description="Low complexity" evidence="4">
    <location>
        <begin position="73"/>
        <end position="84"/>
    </location>
</feature>
<dbReference type="PANTHER" id="PTHR48109:SF1">
    <property type="entry name" value="DIHYDROOROTATE DEHYDROGENASE (FUMARATE)"/>
    <property type="match status" value="1"/>
</dbReference>
<dbReference type="Proteomes" id="UP000319257">
    <property type="component" value="Unassembled WGS sequence"/>
</dbReference>
<dbReference type="GeneID" id="41979545"/>
<dbReference type="InterPro" id="IPR050074">
    <property type="entry name" value="DHO_dehydrogenase"/>
</dbReference>
<feature type="region of interest" description="Disordered" evidence="4">
    <location>
        <begin position="72"/>
        <end position="94"/>
    </location>
</feature>
<reference evidence="5 6" key="1">
    <citation type="submission" date="2019-06" db="EMBL/GenBank/DDBJ databases">
        <title>Draft genome sequence of the filamentous fungus Phialemoniopsis curvata isolated from diesel fuel.</title>
        <authorList>
            <person name="Varaljay V.A."/>
            <person name="Lyon W.J."/>
            <person name="Crouch A.L."/>
            <person name="Drake C.E."/>
            <person name="Hollomon J.M."/>
            <person name="Nadeau L.J."/>
            <person name="Nunn H.S."/>
            <person name="Stevenson B.S."/>
            <person name="Bojanowski C.L."/>
            <person name="Crookes-Goodson W.J."/>
        </authorList>
    </citation>
    <scope>NUCLEOTIDE SEQUENCE [LARGE SCALE GENOMIC DNA]</scope>
    <source>
        <strain evidence="5 6">D216</strain>
    </source>
</reference>
<evidence type="ECO:0000256" key="2">
    <source>
        <dbReference type="ARBA" id="ARBA00004725"/>
    </source>
</evidence>
<dbReference type="InterPro" id="IPR013785">
    <property type="entry name" value="Aldolase_TIM"/>
</dbReference>
<protein>
    <submittedName>
        <fullName evidence="5">Uncharacterized protein</fullName>
    </submittedName>
</protein>
<name>A0A507BLQ8_9PEZI</name>
<dbReference type="EMBL" id="SKBQ01000135">
    <property type="protein sequence ID" value="TPX17618.1"/>
    <property type="molecule type" value="Genomic_DNA"/>
</dbReference>
<dbReference type="OrthoDB" id="14784at2759"/>
<dbReference type="GO" id="GO:0006221">
    <property type="term" value="P:pyrimidine nucleotide biosynthetic process"/>
    <property type="evidence" value="ECO:0007669"/>
    <property type="project" value="UniProtKB-KW"/>
</dbReference>
<comment type="caution">
    <text evidence="5">The sequence shown here is derived from an EMBL/GenBank/DDBJ whole genome shotgun (WGS) entry which is preliminary data.</text>
</comment>
<dbReference type="GO" id="GO:0005737">
    <property type="term" value="C:cytoplasm"/>
    <property type="evidence" value="ECO:0007669"/>
    <property type="project" value="TreeGrafter"/>
</dbReference>
<dbReference type="InParanoid" id="A0A507BLQ8"/>
<evidence type="ECO:0000313" key="5">
    <source>
        <dbReference type="EMBL" id="TPX17618.1"/>
    </source>
</evidence>
<feature type="compositionally biased region" description="Polar residues" evidence="4">
    <location>
        <begin position="85"/>
        <end position="94"/>
    </location>
</feature>
<proteinExistence type="predicted"/>